<evidence type="ECO:0000256" key="5">
    <source>
        <dbReference type="RuleBase" id="RU361279"/>
    </source>
</evidence>
<proteinExistence type="inferred from homology"/>
<reference evidence="6 7" key="1">
    <citation type="journal article" date="2018" name="Syst. Appl. Microbiol.">
        <title>Abditibacterium utsteinense sp. nov., the first cultivated member of candidate phylum FBP, isolated from ice-free Antarctic soil samples.</title>
        <authorList>
            <person name="Tahon G."/>
            <person name="Tytgat B."/>
            <person name="Lebbe L."/>
            <person name="Carlier A."/>
            <person name="Willems A."/>
        </authorList>
    </citation>
    <scope>NUCLEOTIDE SEQUENCE [LARGE SCALE GENOMIC DNA]</scope>
    <source>
        <strain evidence="6 7">LMG 29911</strain>
    </source>
</reference>
<dbReference type="GO" id="GO:0005524">
    <property type="term" value="F:ATP binding"/>
    <property type="evidence" value="ECO:0007669"/>
    <property type="project" value="UniProtKB-KW"/>
</dbReference>
<evidence type="ECO:0000256" key="2">
    <source>
        <dbReference type="ARBA" id="ARBA00022741"/>
    </source>
</evidence>
<accession>A0A2S8STL7</accession>
<dbReference type="PANTHER" id="PTHR23407:SF1">
    <property type="entry name" value="5-FORMYLTETRAHYDROFOLATE CYCLO-LIGASE"/>
    <property type="match status" value="1"/>
</dbReference>
<comment type="catalytic activity">
    <reaction evidence="5">
        <text>(6S)-5-formyl-5,6,7,8-tetrahydrofolate + ATP = (6R)-5,10-methenyltetrahydrofolate + ADP + phosphate</text>
        <dbReference type="Rhea" id="RHEA:10488"/>
        <dbReference type="ChEBI" id="CHEBI:30616"/>
        <dbReference type="ChEBI" id="CHEBI:43474"/>
        <dbReference type="ChEBI" id="CHEBI:57455"/>
        <dbReference type="ChEBI" id="CHEBI:57457"/>
        <dbReference type="ChEBI" id="CHEBI:456216"/>
        <dbReference type="EC" id="6.3.3.2"/>
    </reaction>
</comment>
<dbReference type="GO" id="GO:0030272">
    <property type="term" value="F:5-formyltetrahydrofolate cyclo-ligase activity"/>
    <property type="evidence" value="ECO:0007669"/>
    <property type="project" value="UniProtKB-EC"/>
</dbReference>
<dbReference type="GO" id="GO:0035999">
    <property type="term" value="P:tetrahydrofolate interconversion"/>
    <property type="evidence" value="ECO:0007669"/>
    <property type="project" value="TreeGrafter"/>
</dbReference>
<comment type="caution">
    <text evidence="6">The sequence shown here is derived from an EMBL/GenBank/DDBJ whole genome shotgun (WGS) entry which is preliminary data.</text>
</comment>
<sequence>MPDDVEAQKKALRLEMKARRDAPSEIERERASRSMCGRISRFLSTRSERTIGVYLARPAEISLDVLIGELLRKNYEIAAPRVDMERGEMSFWRLETLDAVEIGPWHVREPLVSQKIKEIPILLVPGLAFDAAGARLGMGGGWYDRTMQATQTAIGVCFDCQLIARVPLEMHDRRVHFLATESRWIETEN</sequence>
<dbReference type="PIRSF" id="PIRSF006806">
    <property type="entry name" value="FTHF_cligase"/>
    <property type="match status" value="1"/>
</dbReference>
<organism evidence="6 7">
    <name type="scientific">Abditibacterium utsteinense</name>
    <dbReference type="NCBI Taxonomy" id="1960156"/>
    <lineage>
        <taxon>Bacteria</taxon>
        <taxon>Pseudomonadati</taxon>
        <taxon>Abditibacteriota</taxon>
        <taxon>Abditibacteriia</taxon>
        <taxon>Abditibacteriales</taxon>
        <taxon>Abditibacteriaceae</taxon>
        <taxon>Abditibacterium</taxon>
    </lineage>
</organism>
<feature type="binding site" evidence="4">
    <location>
        <position position="60"/>
    </location>
    <ligand>
        <name>substrate</name>
    </ligand>
</feature>
<dbReference type="EC" id="6.3.3.2" evidence="5"/>
<evidence type="ECO:0000313" key="6">
    <source>
        <dbReference type="EMBL" id="PQV64126.1"/>
    </source>
</evidence>
<feature type="binding site" evidence="4">
    <location>
        <begin position="9"/>
        <end position="13"/>
    </location>
    <ligand>
        <name>ATP</name>
        <dbReference type="ChEBI" id="CHEBI:30616"/>
    </ligand>
</feature>
<dbReference type="InterPro" id="IPR002698">
    <property type="entry name" value="FTHF_cligase"/>
</dbReference>
<evidence type="ECO:0000313" key="7">
    <source>
        <dbReference type="Proteomes" id="UP000237684"/>
    </source>
</evidence>
<name>A0A2S8STL7_9BACT</name>
<keyword evidence="7" id="KW-1185">Reference proteome</keyword>
<protein>
    <recommendedName>
        <fullName evidence="5">5-formyltetrahydrofolate cyclo-ligase</fullName>
        <ecNumber evidence="5">6.3.3.2</ecNumber>
    </recommendedName>
</protein>
<dbReference type="Proteomes" id="UP000237684">
    <property type="component" value="Unassembled WGS sequence"/>
</dbReference>
<feature type="binding site" evidence="4">
    <location>
        <position position="55"/>
    </location>
    <ligand>
        <name>substrate</name>
    </ligand>
</feature>
<dbReference type="InParanoid" id="A0A2S8STL7"/>
<dbReference type="GO" id="GO:0009396">
    <property type="term" value="P:folic acid-containing compound biosynthetic process"/>
    <property type="evidence" value="ECO:0007669"/>
    <property type="project" value="TreeGrafter"/>
</dbReference>
<dbReference type="AlphaFoldDB" id="A0A2S8STL7"/>
<keyword evidence="5" id="KW-0460">Magnesium</keyword>
<feature type="binding site" evidence="4">
    <location>
        <begin position="135"/>
        <end position="143"/>
    </location>
    <ligand>
        <name>ATP</name>
        <dbReference type="ChEBI" id="CHEBI:30616"/>
    </ligand>
</feature>
<dbReference type="RefSeq" id="WP_105483591.1">
    <property type="nucleotide sequence ID" value="NZ_NIGF01000007.1"/>
</dbReference>
<keyword evidence="3 4" id="KW-0067">ATP-binding</keyword>
<dbReference type="NCBIfam" id="TIGR02727">
    <property type="entry name" value="MTHFS_bact"/>
    <property type="match status" value="1"/>
</dbReference>
<dbReference type="Pfam" id="PF01812">
    <property type="entry name" value="5-FTHF_cyc-lig"/>
    <property type="match status" value="1"/>
</dbReference>
<evidence type="ECO:0000256" key="3">
    <source>
        <dbReference type="ARBA" id="ARBA00022840"/>
    </source>
</evidence>
<dbReference type="GO" id="GO:0046872">
    <property type="term" value="F:metal ion binding"/>
    <property type="evidence" value="ECO:0007669"/>
    <property type="project" value="UniProtKB-KW"/>
</dbReference>
<keyword evidence="6" id="KW-0436">Ligase</keyword>
<dbReference type="Gene3D" id="3.40.50.10420">
    <property type="entry name" value="NagB/RpiA/CoA transferase-like"/>
    <property type="match status" value="1"/>
</dbReference>
<dbReference type="SUPFAM" id="SSF100950">
    <property type="entry name" value="NagB/RpiA/CoA transferase-like"/>
    <property type="match status" value="1"/>
</dbReference>
<evidence type="ECO:0000256" key="1">
    <source>
        <dbReference type="ARBA" id="ARBA00010638"/>
    </source>
</evidence>
<dbReference type="InterPro" id="IPR037171">
    <property type="entry name" value="NagB/RpiA_transferase-like"/>
</dbReference>
<evidence type="ECO:0000256" key="4">
    <source>
        <dbReference type="PIRSR" id="PIRSR006806-1"/>
    </source>
</evidence>
<dbReference type="FunCoup" id="A0A2S8STL7">
    <property type="interactions" value="259"/>
</dbReference>
<keyword evidence="5" id="KW-0479">Metal-binding</keyword>
<comment type="similarity">
    <text evidence="1 5">Belongs to the 5-formyltetrahydrofolate cyclo-ligase family.</text>
</comment>
<comment type="cofactor">
    <cofactor evidence="5">
        <name>Mg(2+)</name>
        <dbReference type="ChEBI" id="CHEBI:18420"/>
    </cofactor>
</comment>
<dbReference type="InterPro" id="IPR024185">
    <property type="entry name" value="FTHF_cligase-like_sf"/>
</dbReference>
<dbReference type="EMBL" id="NIGF01000007">
    <property type="protein sequence ID" value="PQV64126.1"/>
    <property type="molecule type" value="Genomic_DNA"/>
</dbReference>
<keyword evidence="2 4" id="KW-0547">Nucleotide-binding</keyword>
<dbReference type="PANTHER" id="PTHR23407">
    <property type="entry name" value="ATPASE INHIBITOR/5-FORMYLTETRAHYDROFOLATE CYCLO-LIGASE"/>
    <property type="match status" value="1"/>
</dbReference>
<gene>
    <name evidence="6" type="ORF">B1R32_107152</name>
</gene>